<accession>A0ABV7THE3</accession>
<dbReference type="RefSeq" id="WP_386735342.1">
    <property type="nucleotide sequence ID" value="NZ_JBHRXI010000010.1"/>
</dbReference>
<dbReference type="InterPro" id="IPR050307">
    <property type="entry name" value="Sterol_Desaturase_Related"/>
</dbReference>
<comment type="subcellular location">
    <subcellularLocation>
        <location evidence="1">Membrane</location>
    </subcellularLocation>
</comment>
<evidence type="ECO:0000313" key="9">
    <source>
        <dbReference type="Proteomes" id="UP001595629"/>
    </source>
</evidence>
<evidence type="ECO:0000259" key="7">
    <source>
        <dbReference type="Pfam" id="PF04116"/>
    </source>
</evidence>
<feature type="transmembrane region" description="Helical" evidence="6">
    <location>
        <begin position="167"/>
        <end position="187"/>
    </location>
</feature>
<evidence type="ECO:0000256" key="6">
    <source>
        <dbReference type="SAM" id="Phobius"/>
    </source>
</evidence>
<reference evidence="9" key="1">
    <citation type="journal article" date="2019" name="Int. J. Syst. Evol. Microbiol.">
        <title>The Global Catalogue of Microorganisms (GCM) 10K type strain sequencing project: providing services to taxonomists for standard genome sequencing and annotation.</title>
        <authorList>
            <consortium name="The Broad Institute Genomics Platform"/>
            <consortium name="The Broad Institute Genome Sequencing Center for Infectious Disease"/>
            <person name="Wu L."/>
            <person name="Ma J."/>
        </authorList>
    </citation>
    <scope>NUCLEOTIDE SEQUENCE [LARGE SCALE GENOMIC DNA]</scope>
    <source>
        <strain evidence="9">KCTC 42911</strain>
    </source>
</reference>
<gene>
    <name evidence="8" type="ORF">ACFORG_10325</name>
</gene>
<keyword evidence="2 6" id="KW-0812">Transmembrane</keyword>
<dbReference type="EMBL" id="JBHRXI010000010">
    <property type="protein sequence ID" value="MFC3614154.1"/>
    <property type="molecule type" value="Genomic_DNA"/>
</dbReference>
<comment type="caution">
    <text evidence="8">The sequence shown here is derived from an EMBL/GenBank/DDBJ whole genome shotgun (WGS) entry which is preliminary data.</text>
</comment>
<feature type="transmembrane region" description="Helical" evidence="6">
    <location>
        <begin position="131"/>
        <end position="151"/>
    </location>
</feature>
<keyword evidence="3 6" id="KW-1133">Transmembrane helix</keyword>
<keyword evidence="9" id="KW-1185">Reference proteome</keyword>
<evidence type="ECO:0000256" key="5">
    <source>
        <dbReference type="SAM" id="MobiDB-lite"/>
    </source>
</evidence>
<dbReference type="Pfam" id="PF04116">
    <property type="entry name" value="FA_hydroxylase"/>
    <property type="match status" value="1"/>
</dbReference>
<evidence type="ECO:0000256" key="1">
    <source>
        <dbReference type="ARBA" id="ARBA00004370"/>
    </source>
</evidence>
<dbReference type="Proteomes" id="UP001595629">
    <property type="component" value="Unassembled WGS sequence"/>
</dbReference>
<name>A0ABV7THE3_9RHOB</name>
<feature type="domain" description="Fatty acid hydroxylase" evidence="7">
    <location>
        <begin position="174"/>
        <end position="303"/>
    </location>
</feature>
<feature type="transmembrane region" description="Helical" evidence="6">
    <location>
        <begin position="38"/>
        <end position="58"/>
    </location>
</feature>
<sequence>MSAPNKQWNHHPDLPISVSPILSWPPRPLSWLKWIARYWLALSSVLLEFILAWAVYAWLMPSWAQMRTLSLDWAVMIWLRNLVTLGIVAGGLHLWFYTFTAQGKKLKFDARDLARDNGSYTFRNQVLDNMVWSLASGVTFWTAYEVLYFWAAANGYAPQIAFASNPIWFALWIVLIPIWASFHFYWVHRTLHWPPLYRLAHSLHHRNVNIGPWTGLSMHPVEHAMYFSSLLIHVIVPSHPVHVLFHFYNLALNPAFSHAGFEAVVAGNKRRMNAGDFFHQLHHKYFECNYGTAEMPWDVVFGSFHDGREEATRETRARKKRMHERKPTEARRVDGHDRD</sequence>
<keyword evidence="4 6" id="KW-0472">Membrane</keyword>
<proteinExistence type="predicted"/>
<evidence type="ECO:0000256" key="2">
    <source>
        <dbReference type="ARBA" id="ARBA00022692"/>
    </source>
</evidence>
<evidence type="ECO:0000313" key="8">
    <source>
        <dbReference type="EMBL" id="MFC3614154.1"/>
    </source>
</evidence>
<feature type="region of interest" description="Disordered" evidence="5">
    <location>
        <begin position="311"/>
        <end position="339"/>
    </location>
</feature>
<dbReference type="InterPro" id="IPR006694">
    <property type="entry name" value="Fatty_acid_hydroxylase"/>
</dbReference>
<feature type="transmembrane region" description="Helical" evidence="6">
    <location>
        <begin position="78"/>
        <end position="97"/>
    </location>
</feature>
<feature type="compositionally biased region" description="Basic and acidic residues" evidence="5">
    <location>
        <begin position="325"/>
        <end position="339"/>
    </location>
</feature>
<evidence type="ECO:0000256" key="3">
    <source>
        <dbReference type="ARBA" id="ARBA00022989"/>
    </source>
</evidence>
<evidence type="ECO:0000256" key="4">
    <source>
        <dbReference type="ARBA" id="ARBA00023136"/>
    </source>
</evidence>
<organism evidence="8 9">
    <name type="scientific">Lutimaribacter marinistellae</name>
    <dbReference type="NCBI Taxonomy" id="1820329"/>
    <lineage>
        <taxon>Bacteria</taxon>
        <taxon>Pseudomonadati</taxon>
        <taxon>Pseudomonadota</taxon>
        <taxon>Alphaproteobacteria</taxon>
        <taxon>Rhodobacterales</taxon>
        <taxon>Roseobacteraceae</taxon>
        <taxon>Lutimaribacter</taxon>
    </lineage>
</organism>
<protein>
    <submittedName>
        <fullName evidence="8">Sterol desaturase family protein</fullName>
    </submittedName>
</protein>
<dbReference type="PANTHER" id="PTHR11863">
    <property type="entry name" value="STEROL DESATURASE"/>
    <property type="match status" value="1"/>
</dbReference>